<reference evidence="2 3" key="1">
    <citation type="submission" date="2017-11" db="EMBL/GenBank/DDBJ databases">
        <title>Bacterial isolate from king chilli rhizosphere.</title>
        <authorList>
            <person name="Takhelmayum P."/>
            <person name="Sarangthem I."/>
        </authorList>
    </citation>
    <scope>NUCLEOTIDE SEQUENCE [LARGE SCALE GENOMIC DNA]</scope>
    <source>
        <strain evidence="3">t26</strain>
    </source>
</reference>
<dbReference type="Pfam" id="PF11391">
    <property type="entry name" value="DUF2798"/>
    <property type="match status" value="1"/>
</dbReference>
<dbReference type="AlphaFoldDB" id="A0A2M9PZU6"/>
<dbReference type="RefSeq" id="WP_100545260.1">
    <property type="nucleotide sequence ID" value="NZ_CP158849.1"/>
</dbReference>
<organism evidence="2 3">
    <name type="scientific">Lysinibacillus xylanilyticus</name>
    <dbReference type="NCBI Taxonomy" id="582475"/>
    <lineage>
        <taxon>Bacteria</taxon>
        <taxon>Bacillati</taxon>
        <taxon>Bacillota</taxon>
        <taxon>Bacilli</taxon>
        <taxon>Bacillales</taxon>
        <taxon>Bacillaceae</taxon>
        <taxon>Lysinibacillus</taxon>
    </lineage>
</organism>
<evidence type="ECO:0000313" key="3">
    <source>
        <dbReference type="Proteomes" id="UP000232101"/>
    </source>
</evidence>
<dbReference type="EMBL" id="PHQY01000676">
    <property type="protein sequence ID" value="PJO41242.1"/>
    <property type="molecule type" value="Genomic_DNA"/>
</dbReference>
<feature type="transmembrane region" description="Helical" evidence="1">
    <location>
        <begin position="12"/>
        <end position="35"/>
    </location>
</feature>
<feature type="transmembrane region" description="Helical" evidence="1">
    <location>
        <begin position="41"/>
        <end position="61"/>
    </location>
</feature>
<protein>
    <recommendedName>
        <fullName evidence="4">DUF2798 domain-containing protein</fullName>
    </recommendedName>
</protein>
<sequence>MKINKIYKSFIYTVLIGLFNSCFISFILVSINLGYCRTFLIHWLTMWGEAFLCAILCAYIFPRIINKLMTFITFVEK</sequence>
<evidence type="ECO:0000313" key="2">
    <source>
        <dbReference type="EMBL" id="PJO41242.1"/>
    </source>
</evidence>
<proteinExistence type="predicted"/>
<keyword evidence="1" id="KW-0472">Membrane</keyword>
<keyword evidence="1" id="KW-0812">Transmembrane</keyword>
<comment type="caution">
    <text evidence="2">The sequence shown here is derived from an EMBL/GenBank/DDBJ whole genome shotgun (WGS) entry which is preliminary data.</text>
</comment>
<keyword evidence="1" id="KW-1133">Transmembrane helix</keyword>
<dbReference type="Proteomes" id="UP000232101">
    <property type="component" value="Unassembled WGS sequence"/>
</dbReference>
<dbReference type="InterPro" id="IPR021529">
    <property type="entry name" value="DUF2798"/>
</dbReference>
<evidence type="ECO:0000256" key="1">
    <source>
        <dbReference type="SAM" id="Phobius"/>
    </source>
</evidence>
<gene>
    <name evidence="2" type="ORF">CWD94_23725</name>
</gene>
<name>A0A2M9PZU6_9BACI</name>
<accession>A0A2M9PZU6</accession>
<evidence type="ECO:0008006" key="4">
    <source>
        <dbReference type="Google" id="ProtNLM"/>
    </source>
</evidence>